<accession>A0ABW5XS94</accession>
<comment type="caution">
    <text evidence="2">The sequence shown here is derived from an EMBL/GenBank/DDBJ whole genome shotgun (WGS) entry which is preliminary data.</text>
</comment>
<feature type="signal peptide" evidence="1">
    <location>
        <begin position="1"/>
        <end position="23"/>
    </location>
</feature>
<feature type="chain" id="PRO_5045262090" evidence="1">
    <location>
        <begin position="24"/>
        <end position="136"/>
    </location>
</feature>
<proteinExistence type="predicted"/>
<dbReference type="Proteomes" id="UP001597601">
    <property type="component" value="Unassembled WGS sequence"/>
</dbReference>
<dbReference type="EMBL" id="JBHUON010000012">
    <property type="protein sequence ID" value="MFD2865290.1"/>
    <property type="molecule type" value="Genomic_DNA"/>
</dbReference>
<gene>
    <name evidence="2" type="ORF">ACFSYC_11385</name>
</gene>
<evidence type="ECO:0000313" key="3">
    <source>
        <dbReference type="Proteomes" id="UP001597601"/>
    </source>
</evidence>
<reference evidence="3" key="1">
    <citation type="journal article" date="2019" name="Int. J. Syst. Evol. Microbiol.">
        <title>The Global Catalogue of Microorganisms (GCM) 10K type strain sequencing project: providing services to taxonomists for standard genome sequencing and annotation.</title>
        <authorList>
            <consortium name="The Broad Institute Genomics Platform"/>
            <consortium name="The Broad Institute Genome Sequencing Center for Infectious Disease"/>
            <person name="Wu L."/>
            <person name="Ma J."/>
        </authorList>
    </citation>
    <scope>NUCLEOTIDE SEQUENCE [LARGE SCALE GENOMIC DNA]</scope>
    <source>
        <strain evidence="3">KCTC 52232</strain>
    </source>
</reference>
<name>A0ABW5XS94_9SPHI</name>
<protein>
    <submittedName>
        <fullName evidence="2">Uncharacterized protein</fullName>
    </submittedName>
</protein>
<sequence>MKSKIIIIALLLIEGLCSVRVNAQSGLLADQNPRYMESQAKYTAMADTLTALQGTTVQKTYKAFDWYQDKLERRQQRREWRHQEVMSGAYSYPSWGLYSGYSSPYGNFGYGYGLGSQWGRNGFWGPRASIGFGYNW</sequence>
<dbReference type="RefSeq" id="WP_377127357.1">
    <property type="nucleotide sequence ID" value="NZ_JBHUON010000012.1"/>
</dbReference>
<organism evidence="2 3">
    <name type="scientific">Mucilaginibacter antarcticus</name>
    <dbReference type="NCBI Taxonomy" id="1855725"/>
    <lineage>
        <taxon>Bacteria</taxon>
        <taxon>Pseudomonadati</taxon>
        <taxon>Bacteroidota</taxon>
        <taxon>Sphingobacteriia</taxon>
        <taxon>Sphingobacteriales</taxon>
        <taxon>Sphingobacteriaceae</taxon>
        <taxon>Mucilaginibacter</taxon>
    </lineage>
</organism>
<keyword evidence="1" id="KW-0732">Signal</keyword>
<evidence type="ECO:0000256" key="1">
    <source>
        <dbReference type="SAM" id="SignalP"/>
    </source>
</evidence>
<evidence type="ECO:0000313" key="2">
    <source>
        <dbReference type="EMBL" id="MFD2865290.1"/>
    </source>
</evidence>
<keyword evidence="3" id="KW-1185">Reference proteome</keyword>